<dbReference type="CDD" id="cd03809">
    <property type="entry name" value="GT4_MtfB-like"/>
    <property type="match status" value="1"/>
</dbReference>
<dbReference type="SUPFAM" id="SSF53756">
    <property type="entry name" value="UDP-Glycosyltransferase/glycogen phosphorylase"/>
    <property type="match status" value="1"/>
</dbReference>
<dbReference type="Pfam" id="PF00534">
    <property type="entry name" value="Glycos_transf_1"/>
    <property type="match status" value="1"/>
</dbReference>
<evidence type="ECO:0000256" key="1">
    <source>
        <dbReference type="ARBA" id="ARBA00022679"/>
    </source>
</evidence>
<proteinExistence type="predicted"/>
<dbReference type="EMBL" id="JAYGHG010000040">
    <property type="protein sequence ID" value="MEA5583328.1"/>
    <property type="molecule type" value="Genomic_DNA"/>
</dbReference>
<dbReference type="Proteomes" id="UP001302120">
    <property type="component" value="Unassembled WGS sequence"/>
</dbReference>
<evidence type="ECO:0000313" key="4">
    <source>
        <dbReference type="Proteomes" id="UP001302120"/>
    </source>
</evidence>
<sequence>MNIISYIHPTRTYLPCTGAGRHINNTLLGLTSQDSINLELLCSKQWLQADGKLDLLSPLRNIPLKTFPFPENLTERLWKLAQFPKMDSYLSKNTDWLFTPMETYIPVSSCPVAVTIYDIQAFETDLPWSNTRQHRWFRYKWSQWIYKALTNYKVVFTISEFSKRRMIELLGADENKIVVVGCGVEQPFYDIASIDPVKLERPVNNPYAFVIGGLRLRKGADFVLDVAKGLLDVNSDIQIVVAGDSEPEYIAAAKDLPNLKLLGIVPDSDLPRLMRCASSLLFLSHYEGFGIPAIEAMVVGTPAIVSNRASLPEVVGSAGIVVKPEDTAAIVDTLIQLKENSQLRQDYSQRGQEHAKQYTWSSCVDIVQKAFYEYI</sequence>
<protein>
    <submittedName>
        <fullName evidence="3">Glycosyltransferase family 1 protein</fullName>
    </submittedName>
</protein>
<feature type="domain" description="Glycosyl transferase family 1" evidence="2">
    <location>
        <begin position="197"/>
        <end position="353"/>
    </location>
</feature>
<organism evidence="3 4">
    <name type="scientific">Nodularia harveyana UHCC-0300</name>
    <dbReference type="NCBI Taxonomy" id="2974287"/>
    <lineage>
        <taxon>Bacteria</taxon>
        <taxon>Bacillati</taxon>
        <taxon>Cyanobacteriota</taxon>
        <taxon>Cyanophyceae</taxon>
        <taxon>Nostocales</taxon>
        <taxon>Nodulariaceae</taxon>
        <taxon>Nodularia</taxon>
    </lineage>
</organism>
<evidence type="ECO:0000313" key="3">
    <source>
        <dbReference type="EMBL" id="MEA5583328.1"/>
    </source>
</evidence>
<dbReference type="RefSeq" id="WP_323197628.1">
    <property type="nucleotide sequence ID" value="NZ_JAYGHG010000040.1"/>
</dbReference>
<keyword evidence="1" id="KW-0808">Transferase</keyword>
<dbReference type="Gene3D" id="3.40.50.2000">
    <property type="entry name" value="Glycogen Phosphorylase B"/>
    <property type="match status" value="2"/>
</dbReference>
<dbReference type="InterPro" id="IPR001296">
    <property type="entry name" value="Glyco_trans_1"/>
</dbReference>
<evidence type="ECO:0000259" key="2">
    <source>
        <dbReference type="Pfam" id="PF00534"/>
    </source>
</evidence>
<dbReference type="PANTHER" id="PTHR46401">
    <property type="entry name" value="GLYCOSYLTRANSFERASE WBBK-RELATED"/>
    <property type="match status" value="1"/>
</dbReference>
<keyword evidence="4" id="KW-1185">Reference proteome</keyword>
<reference evidence="3 4" key="1">
    <citation type="submission" date="2023-12" db="EMBL/GenBank/DDBJ databases">
        <title>Baltic Sea Cyanobacteria.</title>
        <authorList>
            <person name="Delbaje E."/>
            <person name="Fewer D.P."/>
            <person name="Shishido T.K."/>
        </authorList>
    </citation>
    <scope>NUCLEOTIDE SEQUENCE [LARGE SCALE GENOMIC DNA]</scope>
    <source>
        <strain evidence="3 4">UHCC-0300</strain>
    </source>
</reference>
<name>A0ABU5UIE3_9CYAN</name>
<dbReference type="PANTHER" id="PTHR46401:SF2">
    <property type="entry name" value="GLYCOSYLTRANSFERASE WBBK-RELATED"/>
    <property type="match status" value="1"/>
</dbReference>
<comment type="caution">
    <text evidence="3">The sequence shown here is derived from an EMBL/GenBank/DDBJ whole genome shotgun (WGS) entry which is preliminary data.</text>
</comment>
<accession>A0ABU5UIE3</accession>
<gene>
    <name evidence="3" type="ORF">VB620_18525</name>
</gene>